<evidence type="ECO:0000313" key="5">
    <source>
        <dbReference type="Proteomes" id="UP000274922"/>
    </source>
</evidence>
<proteinExistence type="predicted"/>
<protein>
    <recommendedName>
        <fullName evidence="6">Myb-like domain-containing protein</fullName>
    </recommendedName>
</protein>
<feature type="compositionally biased region" description="Low complexity" evidence="1">
    <location>
        <begin position="167"/>
        <end position="178"/>
    </location>
</feature>
<feature type="compositionally biased region" description="Low complexity" evidence="1">
    <location>
        <begin position="478"/>
        <end position="499"/>
    </location>
</feature>
<dbReference type="Proteomes" id="UP000274922">
    <property type="component" value="Unassembled WGS sequence"/>
</dbReference>
<gene>
    <name evidence="2" type="ORF">CAUPRSCDRAFT_10498</name>
    <name evidence="3" type="ORF">CXG81DRAFT_21110</name>
</gene>
<feature type="compositionally biased region" description="Basic and acidic residues" evidence="1">
    <location>
        <begin position="248"/>
        <end position="262"/>
    </location>
</feature>
<feature type="region of interest" description="Disordered" evidence="1">
    <location>
        <begin position="876"/>
        <end position="1087"/>
    </location>
</feature>
<accession>A0A4P9X2M1</accession>
<sequence length="1158" mass="117665">MSPPSRSNAAGDMPSDTAPSTATTTASNRGRAAPWSAYDDALLRRAYAKHGDAPKVIKRYLRETSKTNKLVKDIRTRMDTLGLKGPPSHAHHAAAATSVSQESKAVAMELEDTVVTTTTTTLTTEVVIAAEEHDDLGEARRGEDADDTASMPPLVMAQAAEPEDGAADAADAAPSAALKAKKTSKKHTRKSSKKHEAPKKAVAADDVEEAHDADADTSASAPTHDADDDAVSSAQASTTSRTSRTRARSADITEDVHVDDAAVRGAASTSLQSSPKAATATEHRVASSEVATAHDDGDAAASEHDAEAVAADTTDDEAGADGAHTPPETDVDAAATTEVAPVTPATPSRGFMAALSSAAARILPSPSRRAAAAAAAAASPAAADGASSEKDDAVDEEPAADSAPAEPKDTEAAAGGAGLDEHVTPDASLVMNDGDVQNDLGDAAPLPSEPATPKPVLGRFRDALLSATRLAAKRTDETSSMPSSPSPATASATSTATSSVDEAVRSFDLVAQRRDATEAQLAGENTGSAERMPLSLRAAATTAPATDNVDIDSNRCDDGFETGSESEDFDDDAVAEKDDEDEDHIAEEPEAAMNSLAAGTVSDVADSAAAAAVVVEADLSMTSVEATSLDLDEVDQLDALVDNNKENAAVPVSTDVGDSESDMEAPGTPVIAHVPTQLTRDVVLSPGPDPTAAPTPKALTPHKPGHNHPNPAAGSTTPAVLTLQQQYARPPDVPSPLRNSFRHGASPGDSLGASASEGGGSPTAATEAMTTPGSVTSPGGTRVSLLTPDDALSPRAAAASGPLGTPTRLVAHNTYTRSPFGPDSEMGLTTAASLSPTASSLLSAPRPAKTSPTPTSTGADATVVTVDAADAAPAALSATATAAPSKRPRDADAFDDDTDAADDLAIRPRPPSSLMAKLQGAVVAPPSPKRPRLITRQVALPDASGSESDADGSDDGDASELRAHQGPVSPRDADAAASSSAAAAKSPTKSPKPKKQLTFQLEAPATQRASTPKRRKPVYIPVQAWSDDSDYENDGLSESSSMNGDADLDADLSMPTTEDVPMTAALNDADADGQTSDAETDATIPPSAVLDASVQNFSDANAVVQEDPSADGIVRCASLSPSKAAPRAEGVDASPRPEPGQPGWLSSVLKRAGLWQGP</sequence>
<feature type="compositionally biased region" description="Low complexity" evidence="1">
    <location>
        <begin position="975"/>
        <end position="989"/>
    </location>
</feature>
<evidence type="ECO:0000313" key="3">
    <source>
        <dbReference type="EMBL" id="RKO98706.1"/>
    </source>
</evidence>
<feature type="region of interest" description="Disordered" evidence="1">
    <location>
        <begin position="836"/>
        <end position="860"/>
    </location>
</feature>
<feature type="compositionally biased region" description="Low complexity" evidence="1">
    <location>
        <begin position="14"/>
        <end position="27"/>
    </location>
</feature>
<feature type="compositionally biased region" description="Low complexity" evidence="1">
    <location>
        <begin position="750"/>
        <end position="781"/>
    </location>
</feature>
<evidence type="ECO:0000313" key="2">
    <source>
        <dbReference type="EMBL" id="RKO97857.1"/>
    </source>
</evidence>
<feature type="region of interest" description="Disordered" evidence="1">
    <location>
        <begin position="127"/>
        <end position="348"/>
    </location>
</feature>
<keyword evidence="5" id="KW-1185">Reference proteome</keyword>
<reference evidence="2" key="3">
    <citation type="submission" date="2018-08" db="EMBL/GenBank/DDBJ databases">
        <title>Leveraging single-cell genomics to expand the Fungal Tree of Life.</title>
        <authorList>
            <consortium name="DOE Joint Genome Institute"/>
            <person name="Ahrendt S.R."/>
            <person name="Quandt C.A."/>
            <person name="Ciobanu D."/>
            <person name="Clum A."/>
            <person name="Salamov A."/>
            <person name="Andreopoulos B."/>
            <person name="Cheng J.-F."/>
            <person name="Woyke T."/>
            <person name="Pelin A."/>
            <person name="Henrissat B."/>
            <person name="Reynolds N."/>
            <person name="Benny G.L."/>
            <person name="Smith M.E."/>
            <person name="James T.Y."/>
            <person name="Grigoriev I.V."/>
        </authorList>
    </citation>
    <scope>NUCLEOTIDE SEQUENCE</scope>
    <source>
        <strain evidence="2">ATCC 52028</strain>
    </source>
</reference>
<feature type="compositionally biased region" description="Acidic residues" evidence="1">
    <location>
        <begin position="948"/>
        <end position="958"/>
    </location>
</feature>
<feature type="region of interest" description="Disordered" evidence="1">
    <location>
        <begin position="1"/>
        <end position="35"/>
    </location>
</feature>
<feature type="region of interest" description="Disordered" evidence="1">
    <location>
        <begin position="540"/>
        <end position="583"/>
    </location>
</feature>
<feature type="compositionally biased region" description="Acidic residues" evidence="1">
    <location>
        <begin position="893"/>
        <end position="902"/>
    </location>
</feature>
<reference evidence="4 5" key="1">
    <citation type="journal article" date="2018" name="Nat. Microbiol.">
        <title>Leveraging single-cell genomics to expand the fungal tree of life.</title>
        <authorList>
            <person name="Ahrendt S.R."/>
            <person name="Quandt C.A."/>
            <person name="Ciobanu D."/>
            <person name="Clum A."/>
            <person name="Salamov A."/>
            <person name="Andreopoulos B."/>
            <person name="Cheng J.F."/>
            <person name="Woyke T."/>
            <person name="Pelin A."/>
            <person name="Henrissat B."/>
            <person name="Reynolds N.K."/>
            <person name="Benny G.L."/>
            <person name="Smith M.E."/>
            <person name="James T.Y."/>
            <person name="Grigoriev I.V."/>
        </authorList>
    </citation>
    <scope>NUCLEOTIDE SEQUENCE [LARGE SCALE GENOMIC DNA]</scope>
    <source>
        <strain evidence="4 5">ATCC 52028</strain>
    </source>
</reference>
<feature type="region of interest" description="Disordered" evidence="1">
    <location>
        <begin position="1120"/>
        <end position="1158"/>
    </location>
</feature>
<reference evidence="3" key="2">
    <citation type="submission" date="2018-04" db="EMBL/GenBank/DDBJ databases">
        <title>Leveraging single-cell genomics to expand the Fungal Tree of Life.</title>
        <authorList>
            <consortium name="DOE Joint Genome Institute"/>
            <person name="Ahrendt S.R."/>
            <person name="Quandt C.A."/>
            <person name="Ciobanu D."/>
            <person name="Clum A."/>
            <person name="Salamov A."/>
            <person name="Andreopoulos B."/>
            <person name="Cheng J.-F."/>
            <person name="Woyke T."/>
            <person name="Pelin A."/>
            <person name="Henrissat B."/>
            <person name="Benny G.L."/>
            <person name="Smith M.E."/>
            <person name="James T.Y."/>
            <person name="Grigoriev I.V."/>
        </authorList>
    </citation>
    <scope>NUCLEOTIDE SEQUENCE</scope>
    <source>
        <strain evidence="3">ATCC 52028</strain>
    </source>
</reference>
<evidence type="ECO:0000313" key="4">
    <source>
        <dbReference type="Proteomes" id="UP000268535"/>
    </source>
</evidence>
<feature type="region of interest" description="Disordered" evidence="1">
    <location>
        <begin position="684"/>
        <end position="716"/>
    </location>
</feature>
<feature type="compositionally biased region" description="Basic and acidic residues" evidence="1">
    <location>
        <begin position="281"/>
        <end position="307"/>
    </location>
</feature>
<dbReference type="AlphaFoldDB" id="A0A4P9X2M1"/>
<feature type="compositionally biased region" description="Low complexity" evidence="1">
    <location>
        <begin position="364"/>
        <end position="386"/>
    </location>
</feature>
<feature type="compositionally biased region" description="Acidic residues" evidence="1">
    <location>
        <begin position="564"/>
        <end position="583"/>
    </location>
</feature>
<evidence type="ECO:0008006" key="6">
    <source>
        <dbReference type="Google" id="ProtNLM"/>
    </source>
</evidence>
<feature type="compositionally biased region" description="Basic and acidic residues" evidence="1">
    <location>
        <begin position="194"/>
        <end position="203"/>
    </location>
</feature>
<feature type="region of interest" description="Disordered" evidence="1">
    <location>
        <begin position="364"/>
        <end position="500"/>
    </location>
</feature>
<feature type="compositionally biased region" description="Low complexity" evidence="1">
    <location>
        <begin position="231"/>
        <end position="242"/>
    </location>
</feature>
<organism evidence="3 5">
    <name type="scientific">Caulochytrium protostelioides</name>
    <dbReference type="NCBI Taxonomy" id="1555241"/>
    <lineage>
        <taxon>Eukaryota</taxon>
        <taxon>Fungi</taxon>
        <taxon>Fungi incertae sedis</taxon>
        <taxon>Chytridiomycota</taxon>
        <taxon>Chytridiomycota incertae sedis</taxon>
        <taxon>Chytridiomycetes</taxon>
        <taxon>Caulochytriales</taxon>
        <taxon>Caulochytriaceae</taxon>
        <taxon>Caulochytrium</taxon>
    </lineage>
</organism>
<feature type="compositionally biased region" description="Low complexity" evidence="1">
    <location>
        <begin position="876"/>
        <end position="885"/>
    </location>
</feature>
<dbReference type="Proteomes" id="UP000268535">
    <property type="component" value="Unassembled WGS sequence"/>
</dbReference>
<dbReference type="EMBL" id="ML009153">
    <property type="protein sequence ID" value="RKO97857.1"/>
    <property type="molecule type" value="Genomic_DNA"/>
</dbReference>
<feature type="compositionally biased region" description="Polar residues" evidence="1">
    <location>
        <begin position="267"/>
        <end position="276"/>
    </location>
</feature>
<feature type="compositionally biased region" description="Basic residues" evidence="1">
    <location>
        <begin position="179"/>
        <end position="193"/>
    </location>
</feature>
<feature type="region of interest" description="Disordered" evidence="1">
    <location>
        <begin position="728"/>
        <end position="787"/>
    </location>
</feature>
<evidence type="ECO:0000256" key="1">
    <source>
        <dbReference type="SAM" id="MobiDB-lite"/>
    </source>
</evidence>
<name>A0A4P9X2M1_9FUNG</name>
<feature type="compositionally biased region" description="Low complexity" evidence="1">
    <location>
        <begin position="320"/>
        <end position="348"/>
    </location>
</feature>
<dbReference type="EMBL" id="ML014376">
    <property type="protein sequence ID" value="RKO98706.1"/>
    <property type="molecule type" value="Genomic_DNA"/>
</dbReference>
<feature type="compositionally biased region" description="Low complexity" evidence="1">
    <location>
        <begin position="836"/>
        <end position="848"/>
    </location>
</feature>